<proteinExistence type="predicted"/>
<sequence>MPTDETLSTAALILRDRLQGEVDVSCDGDASAPVPGLLRQALCVVAVESHALGAHAFRLRAGDGGALTCDAQGLDAPGPIATALAGSRVAELRVSAKRVDGGWSFRWSLPSPE</sequence>
<keyword evidence="2" id="KW-1185">Reference proteome</keyword>
<name>A0A7C9HWW0_9GAMM</name>
<comment type="caution">
    <text evidence="1">The sequence shown here is derived from an EMBL/GenBank/DDBJ whole genome shotgun (WGS) entry which is preliminary data.</text>
</comment>
<dbReference type="AlphaFoldDB" id="A0A7C9HWW0"/>
<gene>
    <name evidence="1" type="ORF">GN331_01280</name>
</gene>
<accession>A0A7C9HWW0</accession>
<protein>
    <submittedName>
        <fullName evidence="1">Uncharacterized protein</fullName>
    </submittedName>
</protein>
<dbReference type="Proteomes" id="UP000479692">
    <property type="component" value="Unassembled WGS sequence"/>
</dbReference>
<organism evidence="1 2">
    <name type="scientific">Noviluteimonas gilva</name>
    <dbReference type="NCBI Taxonomy" id="2682097"/>
    <lineage>
        <taxon>Bacteria</taxon>
        <taxon>Pseudomonadati</taxon>
        <taxon>Pseudomonadota</taxon>
        <taxon>Gammaproteobacteria</taxon>
        <taxon>Lysobacterales</taxon>
        <taxon>Lysobacteraceae</taxon>
        <taxon>Noviluteimonas</taxon>
    </lineage>
</organism>
<reference evidence="1 2" key="1">
    <citation type="submission" date="2019-12" db="EMBL/GenBank/DDBJ databases">
        <authorList>
            <person name="Xu J."/>
        </authorList>
    </citation>
    <scope>NUCLEOTIDE SEQUENCE [LARGE SCALE GENOMIC DNA]</scope>
    <source>
        <strain evidence="1 2">HX-5-24</strain>
    </source>
</reference>
<evidence type="ECO:0000313" key="1">
    <source>
        <dbReference type="EMBL" id="MUV12834.1"/>
    </source>
</evidence>
<evidence type="ECO:0000313" key="2">
    <source>
        <dbReference type="Proteomes" id="UP000479692"/>
    </source>
</evidence>
<dbReference type="EMBL" id="WOXT01000001">
    <property type="protein sequence ID" value="MUV12834.1"/>
    <property type="molecule type" value="Genomic_DNA"/>
</dbReference>